<name>A0AA88YE33_PINIB</name>
<dbReference type="SUPFAM" id="SSF63829">
    <property type="entry name" value="Calcium-dependent phosphotriesterase"/>
    <property type="match status" value="1"/>
</dbReference>
<organism evidence="3 4">
    <name type="scientific">Pinctada imbricata</name>
    <name type="common">Atlantic pearl-oyster</name>
    <name type="synonym">Pinctada martensii</name>
    <dbReference type="NCBI Taxonomy" id="66713"/>
    <lineage>
        <taxon>Eukaryota</taxon>
        <taxon>Metazoa</taxon>
        <taxon>Spiralia</taxon>
        <taxon>Lophotrochozoa</taxon>
        <taxon>Mollusca</taxon>
        <taxon>Bivalvia</taxon>
        <taxon>Autobranchia</taxon>
        <taxon>Pteriomorphia</taxon>
        <taxon>Pterioida</taxon>
        <taxon>Pterioidea</taxon>
        <taxon>Pteriidae</taxon>
        <taxon>Pinctada</taxon>
    </lineage>
</organism>
<evidence type="ECO:0000313" key="3">
    <source>
        <dbReference type="EMBL" id="KAK3103093.1"/>
    </source>
</evidence>
<dbReference type="InterPro" id="IPR047153">
    <property type="entry name" value="TRIM45/56/19-like"/>
</dbReference>
<dbReference type="GO" id="GO:0008270">
    <property type="term" value="F:zinc ion binding"/>
    <property type="evidence" value="ECO:0007669"/>
    <property type="project" value="UniProtKB-KW"/>
</dbReference>
<keyword evidence="1" id="KW-0479">Metal-binding</keyword>
<keyword evidence="4" id="KW-1185">Reference proteome</keyword>
<dbReference type="PROSITE" id="PS50119">
    <property type="entry name" value="ZF_BBOX"/>
    <property type="match status" value="1"/>
</dbReference>
<dbReference type="EMBL" id="VSWD01000005">
    <property type="protein sequence ID" value="KAK3103093.1"/>
    <property type="molecule type" value="Genomic_DNA"/>
</dbReference>
<proteinExistence type="predicted"/>
<dbReference type="CDD" id="cd19756">
    <property type="entry name" value="Bbox2"/>
    <property type="match status" value="1"/>
</dbReference>
<keyword evidence="1" id="KW-0862">Zinc</keyword>
<evidence type="ECO:0000259" key="2">
    <source>
        <dbReference type="PROSITE" id="PS50119"/>
    </source>
</evidence>
<dbReference type="Proteomes" id="UP001186944">
    <property type="component" value="Unassembled WGS sequence"/>
</dbReference>
<gene>
    <name evidence="3" type="ORF">FSP39_016393</name>
</gene>
<comment type="caution">
    <text evidence="3">The sequence shown here is derived from an EMBL/GenBank/DDBJ whole genome shotgun (WGS) entry which is preliminary data.</text>
</comment>
<dbReference type="AlphaFoldDB" id="A0AA88YE33"/>
<evidence type="ECO:0000256" key="1">
    <source>
        <dbReference type="PROSITE-ProRule" id="PRU00024"/>
    </source>
</evidence>
<dbReference type="PANTHER" id="PTHR25462:SF296">
    <property type="entry name" value="MEIOTIC P26, ISOFORM F"/>
    <property type="match status" value="1"/>
</dbReference>
<dbReference type="Pfam" id="PF00643">
    <property type="entry name" value="zf-B_box"/>
    <property type="match status" value="1"/>
</dbReference>
<dbReference type="PANTHER" id="PTHR25462">
    <property type="entry name" value="BONUS, ISOFORM C-RELATED"/>
    <property type="match status" value="1"/>
</dbReference>
<dbReference type="InterPro" id="IPR000315">
    <property type="entry name" value="Znf_B-box"/>
</dbReference>
<sequence length="495" mass="56528">MAEIEKYSAQQALNMCSDHEQEEIDMYCNTCSKPVCTKCVKGDHKDHDWDTMFKIAKALRRQTCQRKLEIRSVSKSVLMGVEDVIKSLTSDAESELALNSSELESTRNKIVEFVYKSFDEMESKCKTNYKFKMQHLQKCEEKMKSKRSRINFLIQNMEIGARDFSDSDLLELHDEIRGLLKEVQELAVIPKGLHNRMFYRTGSSDKTSLESLVGSMEVHDVSEAILENEFKIGDTTINSILPLSENEAWVHSTQTTTNKLVDKSGHIKRSVELECRVFNFAMSDDGIVYFCNPDTNHIQQVDRQGNIKSLFSTSPMIPLYIALTRSGDLLITLVDEDTHDRNDSSHRLVRRSAMTGETIMEFEFDKGGKNPLFSRPVSLLEHFNGNICVVNLYRDDAGVTKGNVHGLDCGGRVIFKYEGMDGDFNPLDVCCDREGNTFVTDSRNKRVHMIDLYGRFVRYLLSDESFTEKIYSIAIFGKTLWIGSRNVGVIKVFKF</sequence>
<protein>
    <recommendedName>
        <fullName evidence="2">B box-type domain-containing protein</fullName>
    </recommendedName>
</protein>
<dbReference type="SMART" id="SM00336">
    <property type="entry name" value="BBOX"/>
    <property type="match status" value="1"/>
</dbReference>
<dbReference type="InterPro" id="IPR011042">
    <property type="entry name" value="6-blade_b-propeller_TolB-like"/>
</dbReference>
<dbReference type="Gene3D" id="2.120.10.30">
    <property type="entry name" value="TolB, C-terminal domain"/>
    <property type="match status" value="1"/>
</dbReference>
<keyword evidence="1" id="KW-0863">Zinc-finger</keyword>
<accession>A0AA88YE33</accession>
<dbReference type="Gene3D" id="3.30.160.60">
    <property type="entry name" value="Classic Zinc Finger"/>
    <property type="match status" value="1"/>
</dbReference>
<feature type="domain" description="B box-type" evidence="2">
    <location>
        <begin position="11"/>
        <end position="52"/>
    </location>
</feature>
<evidence type="ECO:0000313" key="4">
    <source>
        <dbReference type="Proteomes" id="UP001186944"/>
    </source>
</evidence>
<dbReference type="SUPFAM" id="SSF57845">
    <property type="entry name" value="B-box zinc-binding domain"/>
    <property type="match status" value="1"/>
</dbReference>
<reference evidence="3" key="1">
    <citation type="submission" date="2019-08" db="EMBL/GenBank/DDBJ databases">
        <title>The improved chromosome-level genome for the pearl oyster Pinctada fucata martensii using PacBio sequencing and Hi-C.</title>
        <authorList>
            <person name="Zheng Z."/>
        </authorList>
    </citation>
    <scope>NUCLEOTIDE SEQUENCE</scope>
    <source>
        <strain evidence="3">ZZ-2019</strain>
        <tissue evidence="3">Adductor muscle</tissue>
    </source>
</reference>